<sequence>MHALKVTLLAIGSLMAAAAPAVAQDEDGELWFNPAFVKQIDDRTSVELETAQRLRQDPRKDTYFARLWLNREDGAGRQWSVGVEQRWNGPDEREVRLLQQVGYDWGPLEFRTRLEQRFVDVDPQTGVRLRQRVGTTIPLTDSEDGWALTGDAEVAVTLRNTEPGGQKGVTGLRTFVGFERSYGRYDVSLGYLRQQDIRDGAEDRVGHAPFVGLTVNF</sequence>
<comment type="caution">
    <text evidence="2">The sequence shown here is derived from an EMBL/GenBank/DDBJ whole genome shotgun (WGS) entry which is preliminary data.</text>
</comment>
<dbReference type="AlphaFoldDB" id="A0A258FVI1"/>
<evidence type="ECO:0000256" key="1">
    <source>
        <dbReference type="SAM" id="SignalP"/>
    </source>
</evidence>
<evidence type="ECO:0000313" key="2">
    <source>
        <dbReference type="EMBL" id="OYX36187.1"/>
    </source>
</evidence>
<dbReference type="InterPro" id="IPR019619">
    <property type="entry name" value="DUF2490"/>
</dbReference>
<dbReference type="Proteomes" id="UP000215595">
    <property type="component" value="Unassembled WGS sequence"/>
</dbReference>
<dbReference type="Pfam" id="PF10677">
    <property type="entry name" value="DUF2490"/>
    <property type="match status" value="1"/>
</dbReference>
<gene>
    <name evidence="2" type="ORF">B7Z01_00635</name>
</gene>
<proteinExistence type="predicted"/>
<accession>A0A258FVI1</accession>
<reference evidence="2 3" key="1">
    <citation type="submission" date="2017-03" db="EMBL/GenBank/DDBJ databases">
        <title>Lifting the veil on microbial sulfur biogeochemistry in mining wastewaters.</title>
        <authorList>
            <person name="Kantor R.S."/>
            <person name="Colenbrander Nelson T."/>
            <person name="Marshall S."/>
            <person name="Bennett D."/>
            <person name="Apte S."/>
            <person name="Camacho D."/>
            <person name="Thomas B.C."/>
            <person name="Warren L.A."/>
            <person name="Banfield J.F."/>
        </authorList>
    </citation>
    <scope>NUCLEOTIDE SEQUENCE [LARGE SCALE GENOMIC DNA]</scope>
    <source>
        <strain evidence="2">32-69-9</strain>
    </source>
</reference>
<feature type="signal peptide" evidence="1">
    <location>
        <begin position="1"/>
        <end position="23"/>
    </location>
</feature>
<organism evidence="2 3">
    <name type="scientific">Brevundimonas subvibrioides</name>
    <dbReference type="NCBI Taxonomy" id="74313"/>
    <lineage>
        <taxon>Bacteria</taxon>
        <taxon>Pseudomonadati</taxon>
        <taxon>Pseudomonadota</taxon>
        <taxon>Alphaproteobacteria</taxon>
        <taxon>Caulobacterales</taxon>
        <taxon>Caulobacteraceae</taxon>
        <taxon>Brevundimonas</taxon>
    </lineage>
</organism>
<name>A0A258FVI1_9CAUL</name>
<keyword evidence="1" id="KW-0732">Signal</keyword>
<protein>
    <recommendedName>
        <fullName evidence="4">DUF2490 domain-containing protein</fullName>
    </recommendedName>
</protein>
<evidence type="ECO:0000313" key="3">
    <source>
        <dbReference type="Proteomes" id="UP000215595"/>
    </source>
</evidence>
<dbReference type="EMBL" id="NCEB01000001">
    <property type="protein sequence ID" value="OYX36187.1"/>
    <property type="molecule type" value="Genomic_DNA"/>
</dbReference>
<feature type="chain" id="PRO_5012536568" description="DUF2490 domain-containing protein" evidence="1">
    <location>
        <begin position="24"/>
        <end position="217"/>
    </location>
</feature>
<evidence type="ECO:0008006" key="4">
    <source>
        <dbReference type="Google" id="ProtNLM"/>
    </source>
</evidence>